<dbReference type="AlphaFoldDB" id="A0AA34WHH6"/>
<dbReference type="KEGG" id="cpm:G5S_0038"/>
<feature type="transmembrane region" description="Helical" evidence="6">
    <location>
        <begin position="271"/>
        <end position="288"/>
    </location>
</feature>
<organism evidence="7 8">
    <name type="scientific">Chlamydia pecorum (strain ATCC VR-628 / DSM 29919 / E58)</name>
    <name type="common">Chlamydophila pecorum</name>
    <dbReference type="NCBI Taxonomy" id="331635"/>
    <lineage>
        <taxon>Bacteria</taxon>
        <taxon>Pseudomonadati</taxon>
        <taxon>Chlamydiota</taxon>
        <taxon>Chlamydiia</taxon>
        <taxon>Chlamydiales</taxon>
        <taxon>Chlamydiaceae</taxon>
        <taxon>Chlamydia/Chlamydophila group</taxon>
        <taxon>Chlamydia</taxon>
    </lineage>
</organism>
<name>A0AA34WHH6_CHLPE</name>
<feature type="transmembrane region" description="Helical" evidence="6">
    <location>
        <begin position="121"/>
        <end position="143"/>
    </location>
</feature>
<evidence type="ECO:0000256" key="6">
    <source>
        <dbReference type="SAM" id="Phobius"/>
    </source>
</evidence>
<dbReference type="PANTHER" id="PTHR33529:SF6">
    <property type="entry name" value="YJGP_YJGQ FAMILY PERMEASE"/>
    <property type="match status" value="1"/>
</dbReference>
<feature type="transmembrane region" description="Helical" evidence="6">
    <location>
        <begin position="82"/>
        <end position="101"/>
    </location>
</feature>
<feature type="transmembrane region" description="Helical" evidence="6">
    <location>
        <begin position="333"/>
        <end position="354"/>
    </location>
</feature>
<sequence length="384" mass="43653">MASLYISFLSRKSRFRIMLIWKRYLLTKFWLSFIALLFLAFIFYTSVHHSLHAIKGNASFFISLSSLKLLLLYYLSQTVLKADFLFPQLIAIAATLTLFSMQSKREVLLLQASGLSLKSLITPLIASGGIVTLILYANFQWLYPICEKTSITKEHSEKEIPRKHEDKVPALYLKDQSVLLYSSIDQKSLTLNNIFWIKSPKMIYHVEKLIFSTPSLPIGFNVTEFSDIPTGELTLSGFFDMKEFPEIEFGSYENPFSKIFSAGGKNRLSEFYLAIPWSAFGIGLSTKVPQRILLLLSQFYYMLISPLACITAIVIPAYLCLRFSRTPKATLAYLIPLGVTNTFFVFLKAGVVLANSSVLPTFPVMMMPLCILSMVTYYSYSRLQ</sequence>
<keyword evidence="2" id="KW-1003">Cell membrane</keyword>
<evidence type="ECO:0000256" key="1">
    <source>
        <dbReference type="ARBA" id="ARBA00004651"/>
    </source>
</evidence>
<dbReference type="InterPro" id="IPR005495">
    <property type="entry name" value="LptG/LptF_permease"/>
</dbReference>
<keyword evidence="4 6" id="KW-1133">Transmembrane helix</keyword>
<feature type="transmembrane region" description="Helical" evidence="6">
    <location>
        <begin position="21"/>
        <end position="44"/>
    </location>
</feature>
<dbReference type="GO" id="GO:0015920">
    <property type="term" value="P:lipopolysaccharide transport"/>
    <property type="evidence" value="ECO:0007669"/>
    <property type="project" value="TreeGrafter"/>
</dbReference>
<feature type="transmembrane region" description="Helical" evidence="6">
    <location>
        <begin position="56"/>
        <end position="75"/>
    </location>
</feature>
<comment type="subcellular location">
    <subcellularLocation>
        <location evidence="1">Cell membrane</location>
        <topology evidence="1">Multi-pass membrane protein</topology>
    </subcellularLocation>
</comment>
<evidence type="ECO:0000313" key="7">
    <source>
        <dbReference type="EMBL" id="AEB41073.1"/>
    </source>
</evidence>
<reference evidence="7 8" key="1">
    <citation type="journal article" date="2011" name="J. Bacteriol.">
        <title>Genome sequence of the obligate intracellular animal pathogen Chlamydia pecorum E58.</title>
        <authorList>
            <person name="Mojica S."/>
            <person name="Huot Creasy H."/>
            <person name="Daugherty S."/>
            <person name="Read T.D."/>
            <person name="Kim T."/>
            <person name="Kaltenboeck B."/>
            <person name="Bavoil P."/>
            <person name="Myers G.S."/>
        </authorList>
    </citation>
    <scope>NUCLEOTIDE SEQUENCE [LARGE SCALE GENOMIC DNA]</scope>
    <source>
        <strain evidence="7 8">E58</strain>
    </source>
</reference>
<accession>A0AA34WHH6</accession>
<feature type="transmembrane region" description="Helical" evidence="6">
    <location>
        <begin position="360"/>
        <end position="380"/>
    </location>
</feature>
<dbReference type="PANTHER" id="PTHR33529">
    <property type="entry name" value="SLR0882 PROTEIN-RELATED"/>
    <property type="match status" value="1"/>
</dbReference>
<evidence type="ECO:0000313" key="8">
    <source>
        <dbReference type="Proteomes" id="UP000008305"/>
    </source>
</evidence>
<gene>
    <name evidence="7" type="ordered locus">G5S_0038</name>
</gene>
<evidence type="ECO:0000256" key="2">
    <source>
        <dbReference type="ARBA" id="ARBA00022475"/>
    </source>
</evidence>
<keyword evidence="8" id="KW-1185">Reference proteome</keyword>
<keyword evidence="3 6" id="KW-0812">Transmembrane</keyword>
<feature type="transmembrane region" description="Helical" evidence="6">
    <location>
        <begin position="300"/>
        <end position="321"/>
    </location>
</feature>
<dbReference type="GO" id="GO:0043190">
    <property type="term" value="C:ATP-binding cassette (ABC) transporter complex"/>
    <property type="evidence" value="ECO:0007669"/>
    <property type="project" value="TreeGrafter"/>
</dbReference>
<evidence type="ECO:0000256" key="5">
    <source>
        <dbReference type="ARBA" id="ARBA00023136"/>
    </source>
</evidence>
<protein>
    <submittedName>
        <fullName evidence="7">YjgP/YjgQ family protein</fullName>
    </submittedName>
</protein>
<keyword evidence="5 6" id="KW-0472">Membrane</keyword>
<proteinExistence type="predicted"/>
<evidence type="ECO:0000256" key="4">
    <source>
        <dbReference type="ARBA" id="ARBA00022989"/>
    </source>
</evidence>
<dbReference type="EMBL" id="CP002608">
    <property type="protein sequence ID" value="AEB41073.1"/>
    <property type="molecule type" value="Genomic_DNA"/>
</dbReference>
<dbReference type="Pfam" id="PF03739">
    <property type="entry name" value="LptF_LptG"/>
    <property type="match status" value="1"/>
</dbReference>
<evidence type="ECO:0000256" key="3">
    <source>
        <dbReference type="ARBA" id="ARBA00022692"/>
    </source>
</evidence>
<dbReference type="Proteomes" id="UP000008305">
    <property type="component" value="Chromosome"/>
</dbReference>